<evidence type="ECO:0000313" key="2">
    <source>
        <dbReference type="Proteomes" id="UP000199297"/>
    </source>
</evidence>
<dbReference type="EMBL" id="FOBI01000009">
    <property type="protein sequence ID" value="SEL33712.1"/>
    <property type="molecule type" value="Genomic_DNA"/>
</dbReference>
<sequence>MSKLQRILYVEDEPDIQQVAELTLETVGALP</sequence>
<keyword evidence="2" id="KW-1185">Reference proteome</keyword>
<name>A0A1H7PD73_9GAMM</name>
<protein>
    <submittedName>
        <fullName evidence="1">Uncharacterized protein</fullName>
    </submittedName>
</protein>
<dbReference type="AlphaFoldDB" id="A0A1H7PD73"/>
<evidence type="ECO:0000313" key="1">
    <source>
        <dbReference type="EMBL" id="SEL33712.1"/>
    </source>
</evidence>
<dbReference type="Proteomes" id="UP000199297">
    <property type="component" value="Unassembled WGS sequence"/>
</dbReference>
<proteinExistence type="predicted"/>
<accession>A0A1H7PD73</accession>
<reference evidence="2" key="1">
    <citation type="submission" date="2016-10" db="EMBL/GenBank/DDBJ databases">
        <authorList>
            <person name="Varghese N."/>
            <person name="Submissions S."/>
        </authorList>
    </citation>
    <scope>NUCLEOTIDE SEQUENCE [LARGE SCALE GENOMIC DNA]</scope>
    <source>
        <strain evidence="2">CGMCC 1.9127</strain>
    </source>
</reference>
<organism evidence="1 2">
    <name type="scientific">Colwellia chukchiensis</name>
    <dbReference type="NCBI Taxonomy" id="641665"/>
    <lineage>
        <taxon>Bacteria</taxon>
        <taxon>Pseudomonadati</taxon>
        <taxon>Pseudomonadota</taxon>
        <taxon>Gammaproteobacteria</taxon>
        <taxon>Alteromonadales</taxon>
        <taxon>Colwelliaceae</taxon>
        <taxon>Colwellia</taxon>
    </lineage>
</organism>
<gene>
    <name evidence="1" type="ORF">SAMN05216262_10980</name>
</gene>